<evidence type="ECO:0000256" key="4">
    <source>
        <dbReference type="ARBA" id="ARBA00022801"/>
    </source>
</evidence>
<dbReference type="InterPro" id="IPR020476">
    <property type="entry name" value="Nudix_hydrolase"/>
</dbReference>
<evidence type="ECO:0000259" key="8">
    <source>
        <dbReference type="PROSITE" id="PS51462"/>
    </source>
</evidence>
<dbReference type="PANTHER" id="PTHR11383">
    <property type="entry name" value="NUCLEOSIDE DIPHOSPHATE-LINKED MOIETY X MOTIF 13"/>
    <property type="match status" value="1"/>
</dbReference>
<keyword evidence="3" id="KW-0479">Metal-binding</keyword>
<dbReference type="Proteomes" id="UP000095672">
    <property type="component" value="Chromosome"/>
</dbReference>
<dbReference type="InterPro" id="IPR015375">
    <property type="entry name" value="NADH_PPase-like_N"/>
</dbReference>
<comment type="similarity">
    <text evidence="7">Belongs to the Nudix hydrolase family.</text>
</comment>
<protein>
    <recommendedName>
        <fullName evidence="2">NAD(+) diphosphatase</fullName>
        <ecNumber evidence="2">3.6.1.22</ecNumber>
    </recommendedName>
</protein>
<evidence type="ECO:0000313" key="10">
    <source>
        <dbReference type="Proteomes" id="UP000095672"/>
    </source>
</evidence>
<sequence>MSELFVPAAGVRPLPIIRRHILISDGMLLLHSEGLLHRQLPVAEAQVAASHYLGELGGDPCGVHFLASQPDVSGCSWRGLRGLLGQVSELEFSLAGRAVQVINWDLDHRFCGRCGAPTDYYGNERARCCTGCHLTVYPRISPCVIMLVTRGEECLLARHTHHKHGLFTALAGFIEAGESAEEALAREVREEVGLQVGATRYVGSQPWPFPGQLMLGYLADWAGGDVSPDVEEISEAAWFRFDQLPEIPPPETLSGQLIRNFAAQCASRKP</sequence>
<dbReference type="Pfam" id="PF09296">
    <property type="entry name" value="NUDIX-like"/>
    <property type="match status" value="1"/>
</dbReference>
<dbReference type="Gene3D" id="3.90.79.10">
    <property type="entry name" value="Nucleoside Triphosphate Pyrophosphohydrolase"/>
    <property type="match status" value="1"/>
</dbReference>
<keyword evidence="4 7" id="KW-0378">Hydrolase</keyword>
<dbReference type="Gene3D" id="3.90.79.20">
    <property type="match status" value="1"/>
</dbReference>
<keyword evidence="6" id="KW-0520">NAD</keyword>
<keyword evidence="5" id="KW-0460">Magnesium</keyword>
<dbReference type="InterPro" id="IPR049734">
    <property type="entry name" value="NudC-like_C"/>
</dbReference>
<dbReference type="PROSITE" id="PS51462">
    <property type="entry name" value="NUDIX"/>
    <property type="match status" value="1"/>
</dbReference>
<organism evidence="9 10">
    <name type="scientific">Microbulbifer aggregans</name>
    <dbReference type="NCBI Taxonomy" id="1769779"/>
    <lineage>
        <taxon>Bacteria</taxon>
        <taxon>Pseudomonadati</taxon>
        <taxon>Pseudomonadota</taxon>
        <taxon>Gammaproteobacteria</taxon>
        <taxon>Cellvibrionales</taxon>
        <taxon>Microbulbiferaceae</taxon>
        <taxon>Microbulbifer</taxon>
    </lineage>
</organism>
<gene>
    <name evidence="9" type="primary">nudC</name>
    <name evidence="9" type="ORF">AUP74_02273</name>
</gene>
<dbReference type="GO" id="GO:0046872">
    <property type="term" value="F:metal ion binding"/>
    <property type="evidence" value="ECO:0007669"/>
    <property type="project" value="UniProtKB-KW"/>
</dbReference>
<evidence type="ECO:0000256" key="2">
    <source>
        <dbReference type="ARBA" id="ARBA00012381"/>
    </source>
</evidence>
<dbReference type="GO" id="GO:0016787">
    <property type="term" value="F:hydrolase activity"/>
    <property type="evidence" value="ECO:0007669"/>
    <property type="project" value="UniProtKB-KW"/>
</dbReference>
<proteinExistence type="inferred from homology"/>
<dbReference type="Pfam" id="PF00293">
    <property type="entry name" value="NUDIX"/>
    <property type="match status" value="1"/>
</dbReference>
<dbReference type="CDD" id="cd03429">
    <property type="entry name" value="NUDIX_NADH_pyrophosphatase_Nudt13"/>
    <property type="match status" value="1"/>
</dbReference>
<evidence type="ECO:0000256" key="1">
    <source>
        <dbReference type="ARBA" id="ARBA00001946"/>
    </source>
</evidence>
<dbReference type="SUPFAM" id="SSF55811">
    <property type="entry name" value="Nudix"/>
    <property type="match status" value="2"/>
</dbReference>
<dbReference type="RefSeq" id="WP_069947649.1">
    <property type="nucleotide sequence ID" value="NZ_CP014143.1"/>
</dbReference>
<dbReference type="KEGG" id="micc:AUP74_02273"/>
<accession>A0A1C9W962</accession>
<evidence type="ECO:0000256" key="6">
    <source>
        <dbReference type="ARBA" id="ARBA00023027"/>
    </source>
</evidence>
<dbReference type="EC" id="3.6.1.22" evidence="2"/>
<evidence type="ECO:0000313" key="9">
    <source>
        <dbReference type="EMBL" id="AOS97681.1"/>
    </source>
</evidence>
<keyword evidence="10" id="KW-1185">Reference proteome</keyword>
<dbReference type="NCBIfam" id="NF001299">
    <property type="entry name" value="PRK00241.1"/>
    <property type="match status" value="1"/>
</dbReference>
<dbReference type="PATRIC" id="fig|1769779.3.peg.2267"/>
<dbReference type="InterPro" id="IPR000086">
    <property type="entry name" value="NUDIX_hydrolase_dom"/>
</dbReference>
<comment type="cofactor">
    <cofactor evidence="1">
        <name>Mg(2+)</name>
        <dbReference type="ChEBI" id="CHEBI:18420"/>
    </cofactor>
</comment>
<dbReference type="PANTHER" id="PTHR11383:SF3">
    <property type="entry name" value="NAD(P)H PYROPHOSPHATASE NUDT13, MITOCHONDRIAL"/>
    <property type="match status" value="1"/>
</dbReference>
<reference evidence="10" key="1">
    <citation type="submission" date="2016-01" db="EMBL/GenBank/DDBJ databases">
        <title>Complete genome sequence of Microbulbifer sp. CCB-MM1, a halophile isolated from Matang Mangrove Forest, Perak.</title>
        <authorList>
            <person name="Moh T.H."/>
            <person name="Dinesh B."/>
            <person name="Lau N.-S."/>
            <person name="Go F."/>
            <person name="Alexander Chong S.-C."/>
        </authorList>
    </citation>
    <scope>NUCLEOTIDE SEQUENCE [LARGE SCALE GENOMIC DNA]</scope>
    <source>
        <strain evidence="10">CCB-MM1</strain>
    </source>
</reference>
<dbReference type="PROSITE" id="PS00893">
    <property type="entry name" value="NUDIX_BOX"/>
    <property type="match status" value="1"/>
</dbReference>
<dbReference type="AlphaFoldDB" id="A0A1C9W962"/>
<dbReference type="STRING" id="1769779.AUP74_02273"/>
<name>A0A1C9W962_9GAMM</name>
<evidence type="ECO:0000256" key="7">
    <source>
        <dbReference type="RuleBase" id="RU003476"/>
    </source>
</evidence>
<dbReference type="InterPro" id="IPR015797">
    <property type="entry name" value="NUDIX_hydrolase-like_dom_sf"/>
</dbReference>
<dbReference type="PRINTS" id="PR00502">
    <property type="entry name" value="NUDIXFAMILY"/>
</dbReference>
<dbReference type="EMBL" id="CP014143">
    <property type="protein sequence ID" value="AOS97681.1"/>
    <property type="molecule type" value="Genomic_DNA"/>
</dbReference>
<feature type="domain" description="Nudix hydrolase" evidence="8">
    <location>
        <begin position="138"/>
        <end position="262"/>
    </location>
</feature>
<evidence type="ECO:0000256" key="5">
    <source>
        <dbReference type="ARBA" id="ARBA00022842"/>
    </source>
</evidence>
<dbReference type="InterPro" id="IPR020084">
    <property type="entry name" value="NUDIX_hydrolase_CS"/>
</dbReference>
<evidence type="ECO:0000256" key="3">
    <source>
        <dbReference type="ARBA" id="ARBA00022723"/>
    </source>
</evidence>